<dbReference type="OrthoDB" id="2297201at2759"/>
<feature type="region of interest" description="Disordered" evidence="1">
    <location>
        <begin position="1"/>
        <end position="25"/>
    </location>
</feature>
<organism evidence="2 3">
    <name type="scientific">Circinella minor</name>
    <dbReference type="NCBI Taxonomy" id="1195481"/>
    <lineage>
        <taxon>Eukaryota</taxon>
        <taxon>Fungi</taxon>
        <taxon>Fungi incertae sedis</taxon>
        <taxon>Mucoromycota</taxon>
        <taxon>Mucoromycotina</taxon>
        <taxon>Mucoromycetes</taxon>
        <taxon>Mucorales</taxon>
        <taxon>Lichtheimiaceae</taxon>
        <taxon>Circinella</taxon>
    </lineage>
</organism>
<gene>
    <name evidence="2" type="ORF">INT45_011289</name>
</gene>
<keyword evidence="3" id="KW-1185">Reference proteome</keyword>
<proteinExistence type="predicted"/>
<evidence type="ECO:0000313" key="3">
    <source>
        <dbReference type="Proteomes" id="UP000646827"/>
    </source>
</evidence>
<dbReference type="AlphaFoldDB" id="A0A8H7RYA9"/>
<accession>A0A8H7RYA9</accession>
<reference evidence="2 3" key="1">
    <citation type="submission" date="2020-12" db="EMBL/GenBank/DDBJ databases">
        <title>Metabolic potential, ecology and presence of endohyphal bacteria is reflected in genomic diversity of Mucoromycotina.</title>
        <authorList>
            <person name="Muszewska A."/>
            <person name="Okrasinska A."/>
            <person name="Steczkiewicz K."/>
            <person name="Drgas O."/>
            <person name="Orlowska M."/>
            <person name="Perlinska-Lenart U."/>
            <person name="Aleksandrzak-Piekarczyk T."/>
            <person name="Szatraj K."/>
            <person name="Zielenkiewicz U."/>
            <person name="Pilsyk S."/>
            <person name="Malc E."/>
            <person name="Mieczkowski P."/>
            <person name="Kruszewska J.S."/>
            <person name="Biernat P."/>
            <person name="Pawlowska J."/>
        </authorList>
    </citation>
    <scope>NUCLEOTIDE SEQUENCE [LARGE SCALE GENOMIC DNA]</scope>
    <source>
        <strain evidence="2 3">CBS 142.35</strain>
    </source>
</reference>
<protein>
    <submittedName>
        <fullName evidence="2">Uncharacterized protein</fullName>
    </submittedName>
</protein>
<evidence type="ECO:0000256" key="1">
    <source>
        <dbReference type="SAM" id="MobiDB-lite"/>
    </source>
</evidence>
<dbReference type="EMBL" id="JAEPRB010000207">
    <property type="protein sequence ID" value="KAG2218865.1"/>
    <property type="molecule type" value="Genomic_DNA"/>
</dbReference>
<evidence type="ECO:0000313" key="2">
    <source>
        <dbReference type="EMBL" id="KAG2218865.1"/>
    </source>
</evidence>
<dbReference type="Proteomes" id="UP000646827">
    <property type="component" value="Unassembled WGS sequence"/>
</dbReference>
<name>A0A8H7RYA9_9FUNG</name>
<comment type="caution">
    <text evidence="2">The sequence shown here is derived from an EMBL/GenBank/DDBJ whole genome shotgun (WGS) entry which is preliminary data.</text>
</comment>
<sequence>MSQTTSNSKIERVRNNTFRPQLPLKHGDRKLGERNIFVFYASVKADDAHPEYEVAKRGIGLPEGFKWKSTLDPELKRIFNARAGTEAGKFISERTAIENLRRELSPTNGDYTLLKMRVDGLPSRLARRRKHAEGVKKKSRKELQRKRIVLTNEEFESGWDSFVQSVQLAYVDERSDQQKLDEQYVHHLEIFYTAHQNILKDVLHRSGKLGHNTSTQIIRSANNATAKAKKILNDYNNACKGLDPNFPDMVFNEIKSLESTFWEYDTSSRLDFGALREYSRQLRADEEIRLLEDEARELNSYATRRCRRLLKAKETEERGVAYECLIERKLADAKKQFYKINGFMFDENSEENVIAGEEDLNDDED</sequence>